<dbReference type="Proteomes" id="UP001055102">
    <property type="component" value="Unassembled WGS sequence"/>
</dbReference>
<protein>
    <recommendedName>
        <fullName evidence="4">O-antigen ligase domain-containing protein</fullName>
    </recommendedName>
</protein>
<evidence type="ECO:0008006" key="4">
    <source>
        <dbReference type="Google" id="ProtNLM"/>
    </source>
</evidence>
<sequence>MAGAGFQAATLGTGAYARRPGLAARSERALLCLLVLVLLAVSGGLLWVVGLNYEGLTGSAPQKIHPATYLAVLLVGWNALRAGNPVAYAAEAARARPASALFAGVGLTLLVLIAARGGAGLAGSIDTYVLPALVVVLLADRDEMTLKRLETIIHAVMFANAALGLFELVSGQRYFPFRLDGQVFETDTRSAGLQGHPLTNATLTACYVLMLVTGGGTLSPARRVAMIGFQFVALVAFGGRSAAVVALIFSAGYVLVPLHRTLRAGRVPLLAATALVFLVTLIPIGIGGLAATGFFDSLLARFQSDGGSANARIEMFELFGRLSLHDIIVGPDPNVVESLRRINGLEWGIENPIIKNALYHGAFMAAVEVFTCGLFLYEVSRQCRRGLALPMIAFVMLVNTYESLGGKTTLLAKFAVMLLVLYRPWPGGRPTGRP</sequence>
<feature type="transmembrane region" description="Helical" evidence="1">
    <location>
        <begin position="268"/>
        <end position="295"/>
    </location>
</feature>
<feature type="transmembrane region" description="Helical" evidence="1">
    <location>
        <begin position="386"/>
        <end position="404"/>
    </location>
</feature>
<organism evidence="2 3">
    <name type="scientific">Methylobacterium jeotgali</name>
    <dbReference type="NCBI Taxonomy" id="381630"/>
    <lineage>
        <taxon>Bacteria</taxon>
        <taxon>Pseudomonadati</taxon>
        <taxon>Pseudomonadota</taxon>
        <taxon>Alphaproteobacteria</taxon>
        <taxon>Hyphomicrobiales</taxon>
        <taxon>Methylobacteriaceae</taxon>
        <taxon>Methylobacterium</taxon>
    </lineage>
</organism>
<accession>A0ABQ4SX94</accession>
<keyword evidence="1" id="KW-1133">Transmembrane helix</keyword>
<feature type="transmembrane region" description="Helical" evidence="1">
    <location>
        <begin position="29"/>
        <end position="49"/>
    </location>
</feature>
<keyword evidence="1" id="KW-0812">Transmembrane</keyword>
<name>A0ABQ4SX94_9HYPH</name>
<keyword evidence="3" id="KW-1185">Reference proteome</keyword>
<feature type="transmembrane region" description="Helical" evidence="1">
    <location>
        <begin position="357"/>
        <end position="377"/>
    </location>
</feature>
<dbReference type="RefSeq" id="WP_238276173.1">
    <property type="nucleotide sequence ID" value="NZ_BPQR01000041.1"/>
</dbReference>
<feature type="transmembrane region" description="Helical" evidence="1">
    <location>
        <begin position="69"/>
        <end position="90"/>
    </location>
</feature>
<keyword evidence="1" id="KW-0472">Membrane</keyword>
<evidence type="ECO:0000313" key="2">
    <source>
        <dbReference type="EMBL" id="GJE07135.1"/>
    </source>
</evidence>
<reference evidence="2" key="1">
    <citation type="journal article" date="2021" name="Front. Microbiol.">
        <title>Comprehensive Comparative Genomics and Phenotyping of Methylobacterium Species.</title>
        <authorList>
            <person name="Alessa O."/>
            <person name="Ogura Y."/>
            <person name="Fujitani Y."/>
            <person name="Takami H."/>
            <person name="Hayashi T."/>
            <person name="Sahin N."/>
            <person name="Tani A."/>
        </authorList>
    </citation>
    <scope>NUCLEOTIDE SEQUENCE</scope>
    <source>
        <strain evidence="2">LMG 23639</strain>
    </source>
</reference>
<evidence type="ECO:0000256" key="1">
    <source>
        <dbReference type="SAM" id="Phobius"/>
    </source>
</evidence>
<dbReference type="InterPro" id="IPR048041">
    <property type="entry name" value="VpsF-like"/>
</dbReference>
<reference evidence="2" key="2">
    <citation type="submission" date="2021-08" db="EMBL/GenBank/DDBJ databases">
        <authorList>
            <person name="Tani A."/>
            <person name="Ola A."/>
            <person name="Ogura Y."/>
            <person name="Katsura K."/>
            <person name="Hayashi T."/>
        </authorList>
    </citation>
    <scope>NUCLEOTIDE SEQUENCE</scope>
    <source>
        <strain evidence="2">LMG 23639</strain>
    </source>
</reference>
<feature type="transmembrane region" description="Helical" evidence="1">
    <location>
        <begin position="227"/>
        <end position="256"/>
    </location>
</feature>
<feature type="transmembrane region" description="Helical" evidence="1">
    <location>
        <begin position="97"/>
        <end position="115"/>
    </location>
</feature>
<proteinExistence type="predicted"/>
<evidence type="ECO:0000313" key="3">
    <source>
        <dbReference type="Proteomes" id="UP001055102"/>
    </source>
</evidence>
<dbReference type="EMBL" id="BPQR01000041">
    <property type="protein sequence ID" value="GJE07135.1"/>
    <property type="molecule type" value="Genomic_DNA"/>
</dbReference>
<gene>
    <name evidence="2" type="ORF">AOPFMNJM_2459</name>
</gene>
<feature type="transmembrane region" description="Helical" evidence="1">
    <location>
        <begin position="151"/>
        <end position="169"/>
    </location>
</feature>
<comment type="caution">
    <text evidence="2">The sequence shown here is derived from an EMBL/GenBank/DDBJ whole genome shotgun (WGS) entry which is preliminary data.</text>
</comment>
<dbReference type="NCBIfam" id="NF038256">
    <property type="entry name" value="exopoly_VpsF"/>
    <property type="match status" value="1"/>
</dbReference>